<name>A0ACA9NDI4_9GLOM</name>
<reference evidence="1" key="1">
    <citation type="submission" date="2021-06" db="EMBL/GenBank/DDBJ databases">
        <authorList>
            <person name="Kallberg Y."/>
            <person name="Tangrot J."/>
            <person name="Rosling A."/>
        </authorList>
    </citation>
    <scope>NUCLEOTIDE SEQUENCE</scope>
    <source>
        <strain evidence="1">AU212A</strain>
    </source>
</reference>
<comment type="caution">
    <text evidence="1">The sequence shown here is derived from an EMBL/GenBank/DDBJ whole genome shotgun (WGS) entry which is preliminary data.</text>
</comment>
<feature type="non-terminal residue" evidence="1">
    <location>
        <position position="52"/>
    </location>
</feature>
<keyword evidence="2" id="KW-1185">Reference proteome</keyword>
<evidence type="ECO:0000313" key="1">
    <source>
        <dbReference type="EMBL" id="CAG8647903.1"/>
    </source>
</evidence>
<proteinExistence type="predicted"/>
<protein>
    <submittedName>
        <fullName evidence="1">4702_t:CDS:1</fullName>
    </submittedName>
</protein>
<sequence length="52" mass="5849">TPIRFCTIRTNTKLIEGLNIKLKYDFIKLSALAIMASLSFLLKCGNVKARYG</sequence>
<feature type="non-terminal residue" evidence="1">
    <location>
        <position position="1"/>
    </location>
</feature>
<dbReference type="Proteomes" id="UP000789860">
    <property type="component" value="Unassembled WGS sequence"/>
</dbReference>
<accession>A0ACA9NDI4</accession>
<evidence type="ECO:0000313" key="2">
    <source>
        <dbReference type="Proteomes" id="UP000789860"/>
    </source>
</evidence>
<dbReference type="EMBL" id="CAJVPM010023032">
    <property type="protein sequence ID" value="CAG8647903.1"/>
    <property type="molecule type" value="Genomic_DNA"/>
</dbReference>
<gene>
    <name evidence="1" type="ORF">SCALOS_LOCUS8562</name>
</gene>
<organism evidence="1 2">
    <name type="scientific">Scutellospora calospora</name>
    <dbReference type="NCBI Taxonomy" id="85575"/>
    <lineage>
        <taxon>Eukaryota</taxon>
        <taxon>Fungi</taxon>
        <taxon>Fungi incertae sedis</taxon>
        <taxon>Mucoromycota</taxon>
        <taxon>Glomeromycotina</taxon>
        <taxon>Glomeromycetes</taxon>
        <taxon>Diversisporales</taxon>
        <taxon>Gigasporaceae</taxon>
        <taxon>Scutellospora</taxon>
    </lineage>
</organism>